<dbReference type="Gene3D" id="2.60.40.1080">
    <property type="match status" value="7"/>
</dbReference>
<dbReference type="eggNOG" id="COG1572">
    <property type="taxonomic scope" value="Bacteria"/>
</dbReference>
<keyword evidence="1" id="KW-0732">Signal</keyword>
<feature type="chain" id="PRO_5004751126" description="BIG2 domain-containing protein" evidence="1">
    <location>
        <begin position="20"/>
        <end position="1686"/>
    </location>
</feature>
<dbReference type="Pfam" id="PF19406">
    <property type="entry name" value="PKD_5"/>
    <property type="match status" value="4"/>
</dbReference>
<accession>V6SQ40</accession>
<dbReference type="eggNOG" id="COG5492">
    <property type="taxonomic scope" value="Bacteria"/>
</dbReference>
<name>V6SQ40_9FLAO</name>
<feature type="domain" description="BIG2" evidence="2">
    <location>
        <begin position="518"/>
        <end position="590"/>
    </location>
</feature>
<evidence type="ECO:0000259" key="2">
    <source>
        <dbReference type="SMART" id="SM00635"/>
    </source>
</evidence>
<feature type="domain" description="BIG2" evidence="2">
    <location>
        <begin position="666"/>
        <end position="738"/>
    </location>
</feature>
<feature type="domain" description="BIG2" evidence="2">
    <location>
        <begin position="739"/>
        <end position="812"/>
    </location>
</feature>
<reference evidence="3 4" key="1">
    <citation type="submission" date="2013-08" db="EMBL/GenBank/DDBJ databases">
        <title>Flavobacterium limnosediminis JC2902 genome sequencing.</title>
        <authorList>
            <person name="Lee K."/>
            <person name="Yi H."/>
            <person name="Park S."/>
            <person name="Chun J."/>
        </authorList>
    </citation>
    <scope>NUCLEOTIDE SEQUENCE [LARGE SCALE GENOMIC DNA]</scope>
    <source>
        <strain evidence="3 4">JC2902</strain>
    </source>
</reference>
<comment type="caution">
    <text evidence="3">The sequence shown here is derived from an EMBL/GenBank/DDBJ whole genome shotgun (WGS) entry which is preliminary data.</text>
</comment>
<dbReference type="InterPro" id="IPR045828">
    <property type="entry name" value="PKD_Bacteroidetes"/>
</dbReference>
<evidence type="ECO:0000313" key="3">
    <source>
        <dbReference type="EMBL" id="ESU28798.1"/>
    </source>
</evidence>
<evidence type="ECO:0000256" key="1">
    <source>
        <dbReference type="SAM" id="SignalP"/>
    </source>
</evidence>
<dbReference type="EMBL" id="AVGG01000005">
    <property type="protein sequence ID" value="ESU28798.1"/>
    <property type="molecule type" value="Genomic_DNA"/>
</dbReference>
<dbReference type="eggNOG" id="COG3291">
    <property type="taxonomic scope" value="Bacteria"/>
</dbReference>
<dbReference type="SMART" id="SM00635">
    <property type="entry name" value="BID_2"/>
    <property type="match status" value="7"/>
</dbReference>
<dbReference type="InterPro" id="IPR008964">
    <property type="entry name" value="Invasin/intimin_cell_adhesion"/>
</dbReference>
<feature type="domain" description="BIG2" evidence="2">
    <location>
        <begin position="369"/>
        <end position="442"/>
    </location>
</feature>
<dbReference type="InterPro" id="IPR003343">
    <property type="entry name" value="Big_2"/>
</dbReference>
<dbReference type="SUPFAM" id="SSF49373">
    <property type="entry name" value="Invasin/intimin cell-adhesion fragments"/>
    <property type="match status" value="7"/>
</dbReference>
<protein>
    <recommendedName>
        <fullName evidence="2">BIG2 domain-containing protein</fullName>
    </recommendedName>
</protein>
<feature type="signal peptide" evidence="1">
    <location>
        <begin position="1"/>
        <end position="19"/>
    </location>
</feature>
<sequence length="1686" mass="170492">MKKILTLLVVLIFGYSVQAQNSPNDCVNAITVCGNGTFSSNASGIGNIQEISGSCSSFEHNSLWLRINIVQSGTLGFDLIPNDPAITVDYDFWVFGPNRNCGAGLGAPIRCCTTNPAAAGLPNNHTGLNNTTATTAGPGANGNGYVRYLDVVAGQFYYIVIDRPHGDGGFEIRWNGTAMNGSGAFPIPPTANAIPDFITCSITPNVGIFNLNTVRSQINSDLTNNTISFYTTFANAVDGVSPLPDIYGNVTNPQRIYAKVVNNTSGCFTITDFLLRVVQVPTATMSLSRTQICSGESVTVTFTGSPGATVDYRIDGGPLQSALLDAAGTFSFTESLTANRTYTLATVKVLNSSNVVICSQNINNSQTVTVNPLPTISGSLGVCLSGTSQLTGSGTPAAVSPWTSSDTAVATVSATGLVTGIALGTAVITYTDSNGCFNTATVTVNALPTVSGVATVCVNATTQLTGSGTPAASNAWVSSNTVIATVSSAGLVTGVSAGSATITYTDNNGCSASMTVTIDAAPTIGGTLSACQNATTQLTGSGTPAAVNPWTSSNTAVATVNATGLVTGVSAGTVTITYTINGGCSATAVVTINALPTISGTPSGCLASTTQLTGSGTPAAVNPWTSSNPAVATVNASGLVSAVSTGTTTITYTDANGCSNTFVFTVNVTPTVSGNNAVCVNATTQLTGSGTPASSNAWASSNTAVATVNATGLVTGVSVGTATITYTDVNGCSSTSNITVNALPTISGTLLICQGGTTQLTGSGTPAVVNPWISSNTAVATVDAAGLVTSVSAGTAVITYTNDNGCFVSTSVFVNALPTISGALTACIGSTSQLTGSGTPAASNAWVSSNTAVATISATGLITGVSVGTSTITYMDANGCSTTAVVNILTNPTATIAISGATTICTGSTTTITISGSPNATVNYTVNGTPANIFIPAAGTVTFTTANLSVQTTYQLVDISAGSGCTSPLSQSVVVDIAPQPTASISGTTSVCFNSSTTITFTGTAGATVQYTVNAGPNQSVILGAGGTATVNTGNLSADATYTLVDVTAGTVPNCIETLSGSAIVTVVQTPTVAANPASQLLCSGQLTGIQLQGTVPNTTFSWTYTQTGGVTGASNGTGAVISQMLTTGTAVGTVTYTITPSVGSCVGNPITVDITVTPVPNIVVNVTEQSICTGGTTNITMSSAIPTTTFNWNVVQNSGVTGATGGTGASINQVLTASGTTIGQATYTITPINNGCPGVPETVTVTVYPNPNVTASPQTSSLCSGETTNIVLTSNVPGTTFSWLVAQSPGVSGAFSDTGDTISQTLTTLGMAQGTVTYTVTPVVNGCTGQSIDVTVTVNPIPELFTSGNPQPICSGEPSGILLTPFIPGTSIEWTVVQNGVSGASDGSASETTPGAGIPISQILTTTGNTQGTAIYTVTPVFNGCSGTPVTIVIEVNPLPSISIPDGVVCIDSITGALIFGYEMNTGLSDTDYDFQWYYGSDMTTIISTASSYTATQDGLYTVSIMNSSTSCDEVFMINVNESNPAQSATAVVTNYFEDSQAITVTVAGTGSYLYSLDGGAFQTSNVFLHVLPGEHTVTIHDTVGCTNIVLTGILTIGYPHFFTPNGDGYNDTWNIWSLSGNQPDSEIHIFDRYGKLIKQMVPAGTGWDGTYNGQVMPSTDYWFTVKYKENGAEKMFKAHFSMKR</sequence>
<organism evidence="3 4">
    <name type="scientific">Flavobacterium limnosediminis JC2902</name>
    <dbReference type="NCBI Taxonomy" id="1341181"/>
    <lineage>
        <taxon>Bacteria</taxon>
        <taxon>Pseudomonadati</taxon>
        <taxon>Bacteroidota</taxon>
        <taxon>Flavobacteriia</taxon>
        <taxon>Flavobacteriales</taxon>
        <taxon>Flavobacteriaceae</taxon>
        <taxon>Flavobacterium</taxon>
    </lineage>
</organism>
<feature type="domain" description="BIG2" evidence="2">
    <location>
        <begin position="591"/>
        <end position="664"/>
    </location>
</feature>
<dbReference type="PATRIC" id="fig|1341181.4.peg.1373"/>
<keyword evidence="4" id="KW-1185">Reference proteome</keyword>
<dbReference type="eggNOG" id="COG3210">
    <property type="taxonomic scope" value="Bacteria"/>
</dbReference>
<dbReference type="STRING" id="1341181.FLJC2902T_13950"/>
<dbReference type="Pfam" id="PF02368">
    <property type="entry name" value="Big_2"/>
    <property type="match status" value="7"/>
</dbReference>
<feature type="domain" description="BIG2" evidence="2">
    <location>
        <begin position="443"/>
        <end position="516"/>
    </location>
</feature>
<dbReference type="Proteomes" id="UP000018004">
    <property type="component" value="Unassembled WGS sequence"/>
</dbReference>
<dbReference type="OrthoDB" id="1652165at2"/>
<dbReference type="RefSeq" id="WP_023579034.1">
    <property type="nucleotide sequence ID" value="NZ_AVGG01000005.1"/>
</dbReference>
<dbReference type="InterPro" id="IPR026341">
    <property type="entry name" value="T9SS_type_B"/>
</dbReference>
<gene>
    <name evidence="3" type="ORF">FLJC2902T_13950</name>
</gene>
<evidence type="ECO:0000313" key="4">
    <source>
        <dbReference type="Proteomes" id="UP000018004"/>
    </source>
</evidence>
<feature type="domain" description="BIG2" evidence="2">
    <location>
        <begin position="813"/>
        <end position="886"/>
    </location>
</feature>
<dbReference type="Pfam" id="PF13585">
    <property type="entry name" value="CHU_C"/>
    <property type="match status" value="1"/>
</dbReference>
<dbReference type="NCBIfam" id="TIGR04131">
    <property type="entry name" value="Bac_Flav_CTERM"/>
    <property type="match status" value="1"/>
</dbReference>
<proteinExistence type="predicted"/>